<gene>
    <name evidence="1" type="ORF">EPI10_028775</name>
</gene>
<organism evidence="1 2">
    <name type="scientific">Gossypium australe</name>
    <dbReference type="NCBI Taxonomy" id="47621"/>
    <lineage>
        <taxon>Eukaryota</taxon>
        <taxon>Viridiplantae</taxon>
        <taxon>Streptophyta</taxon>
        <taxon>Embryophyta</taxon>
        <taxon>Tracheophyta</taxon>
        <taxon>Spermatophyta</taxon>
        <taxon>Magnoliopsida</taxon>
        <taxon>eudicotyledons</taxon>
        <taxon>Gunneridae</taxon>
        <taxon>Pentapetalae</taxon>
        <taxon>rosids</taxon>
        <taxon>malvids</taxon>
        <taxon>Malvales</taxon>
        <taxon>Malvaceae</taxon>
        <taxon>Malvoideae</taxon>
        <taxon>Gossypium</taxon>
    </lineage>
</organism>
<dbReference type="Proteomes" id="UP000325315">
    <property type="component" value="Unassembled WGS sequence"/>
</dbReference>
<evidence type="ECO:0000313" key="1">
    <source>
        <dbReference type="EMBL" id="KAA3462278.1"/>
    </source>
</evidence>
<keyword evidence="1" id="KW-0371">Homeobox</keyword>
<dbReference type="GO" id="GO:0003677">
    <property type="term" value="F:DNA binding"/>
    <property type="evidence" value="ECO:0007669"/>
    <property type="project" value="UniProtKB-KW"/>
</dbReference>
<keyword evidence="1" id="KW-0238">DNA-binding</keyword>
<dbReference type="OrthoDB" id="1620396at2759"/>
<dbReference type="EMBL" id="SMMG02000009">
    <property type="protein sequence ID" value="KAA3462278.1"/>
    <property type="molecule type" value="Genomic_DNA"/>
</dbReference>
<protein>
    <submittedName>
        <fullName evidence="1">Homeobox HD1</fullName>
    </submittedName>
</protein>
<evidence type="ECO:0000313" key="2">
    <source>
        <dbReference type="Proteomes" id="UP000325315"/>
    </source>
</evidence>
<name>A0A5B6UXW9_9ROSI</name>
<reference evidence="2" key="1">
    <citation type="journal article" date="2019" name="Plant Biotechnol. J.">
        <title>Genome sequencing of the Australian wild diploid species Gossypium australe highlights disease resistance and delayed gland morphogenesis.</title>
        <authorList>
            <person name="Cai Y."/>
            <person name="Cai X."/>
            <person name="Wang Q."/>
            <person name="Wang P."/>
            <person name="Zhang Y."/>
            <person name="Cai C."/>
            <person name="Xu Y."/>
            <person name="Wang K."/>
            <person name="Zhou Z."/>
            <person name="Wang C."/>
            <person name="Geng S."/>
            <person name="Li B."/>
            <person name="Dong Q."/>
            <person name="Hou Y."/>
            <person name="Wang H."/>
            <person name="Ai P."/>
            <person name="Liu Z."/>
            <person name="Yi F."/>
            <person name="Sun M."/>
            <person name="An G."/>
            <person name="Cheng J."/>
            <person name="Zhang Y."/>
            <person name="Shi Q."/>
            <person name="Xie Y."/>
            <person name="Shi X."/>
            <person name="Chang Y."/>
            <person name="Huang F."/>
            <person name="Chen Y."/>
            <person name="Hong S."/>
            <person name="Mi L."/>
            <person name="Sun Q."/>
            <person name="Zhang L."/>
            <person name="Zhou B."/>
            <person name="Peng R."/>
            <person name="Zhang X."/>
            <person name="Liu F."/>
        </authorList>
    </citation>
    <scope>NUCLEOTIDE SEQUENCE [LARGE SCALE GENOMIC DNA]</scope>
    <source>
        <strain evidence="2">cv. PA1801</strain>
    </source>
</reference>
<comment type="caution">
    <text evidence="1">The sequence shown here is derived from an EMBL/GenBank/DDBJ whole genome shotgun (WGS) entry which is preliminary data.</text>
</comment>
<accession>A0A5B6UXW9</accession>
<dbReference type="AlphaFoldDB" id="A0A5B6UXW9"/>
<proteinExistence type="predicted"/>
<keyword evidence="2" id="KW-1185">Reference proteome</keyword>
<sequence length="71" mass="7869">MMKSLLSFPIIPDFSMSNSLLSSLNLSASIFRSSLPLYGSPPSKRMVINCHNLLCINKNETGLLTIKLLTR</sequence>